<dbReference type="Gene3D" id="1.10.10.10">
    <property type="entry name" value="Winged helix-like DNA-binding domain superfamily/Winged helix DNA-binding domain"/>
    <property type="match status" value="1"/>
</dbReference>
<dbReference type="Pfam" id="PF01047">
    <property type="entry name" value="MarR"/>
    <property type="match status" value="1"/>
</dbReference>
<name>A0A8J3VUE6_9ACTN</name>
<keyword evidence="3" id="KW-1185">Reference proteome</keyword>
<dbReference type="Proteomes" id="UP000642748">
    <property type="component" value="Unassembled WGS sequence"/>
</dbReference>
<evidence type="ECO:0000259" key="1">
    <source>
        <dbReference type="PROSITE" id="PS50995"/>
    </source>
</evidence>
<dbReference type="PRINTS" id="PR00598">
    <property type="entry name" value="HTHMARR"/>
</dbReference>
<dbReference type="InterPro" id="IPR036388">
    <property type="entry name" value="WH-like_DNA-bd_sf"/>
</dbReference>
<dbReference type="RefSeq" id="WP_203922064.1">
    <property type="nucleotide sequence ID" value="NZ_BONZ01000068.1"/>
</dbReference>
<sequence length="158" mass="17498">MPRLRIEDAIHDAFVELTALGEQYLSDFATRLSPGLRRGAVQPLLRLHRSGPERVSELAVQLGLDSTTVTRHLDELQARGLVARRPDPTDRRATLVHLTPKAVAQLDAAEVDRRTRLGNVLADWSAGDRYEFARLLHRFVHRPELASEIAVGVGGGRG</sequence>
<dbReference type="SMART" id="SM00347">
    <property type="entry name" value="HTH_MARR"/>
    <property type="match status" value="1"/>
</dbReference>
<gene>
    <name evidence="2" type="ORF">Raf01_67250</name>
</gene>
<dbReference type="SUPFAM" id="SSF46785">
    <property type="entry name" value="Winged helix' DNA-binding domain"/>
    <property type="match status" value="1"/>
</dbReference>
<evidence type="ECO:0000313" key="2">
    <source>
        <dbReference type="EMBL" id="GIH18553.1"/>
    </source>
</evidence>
<dbReference type="PANTHER" id="PTHR33164:SF57">
    <property type="entry name" value="MARR-FAMILY TRANSCRIPTIONAL REGULATOR"/>
    <property type="match status" value="1"/>
</dbReference>
<dbReference type="EMBL" id="BONZ01000068">
    <property type="protein sequence ID" value="GIH18553.1"/>
    <property type="molecule type" value="Genomic_DNA"/>
</dbReference>
<reference evidence="2" key="1">
    <citation type="submission" date="2021-01" db="EMBL/GenBank/DDBJ databases">
        <title>Whole genome shotgun sequence of Rugosimonospora africana NBRC 104875.</title>
        <authorList>
            <person name="Komaki H."/>
            <person name="Tamura T."/>
        </authorList>
    </citation>
    <scope>NUCLEOTIDE SEQUENCE</scope>
    <source>
        <strain evidence="2">NBRC 104875</strain>
    </source>
</reference>
<comment type="caution">
    <text evidence="2">The sequence shown here is derived from an EMBL/GenBank/DDBJ whole genome shotgun (WGS) entry which is preliminary data.</text>
</comment>
<dbReference type="GO" id="GO:0006950">
    <property type="term" value="P:response to stress"/>
    <property type="evidence" value="ECO:0007669"/>
    <property type="project" value="TreeGrafter"/>
</dbReference>
<proteinExistence type="predicted"/>
<dbReference type="GO" id="GO:0003700">
    <property type="term" value="F:DNA-binding transcription factor activity"/>
    <property type="evidence" value="ECO:0007669"/>
    <property type="project" value="InterPro"/>
</dbReference>
<dbReference type="InterPro" id="IPR036390">
    <property type="entry name" value="WH_DNA-bd_sf"/>
</dbReference>
<dbReference type="CDD" id="cd00090">
    <property type="entry name" value="HTH_ARSR"/>
    <property type="match status" value="1"/>
</dbReference>
<organism evidence="2 3">
    <name type="scientific">Rugosimonospora africana</name>
    <dbReference type="NCBI Taxonomy" id="556532"/>
    <lineage>
        <taxon>Bacteria</taxon>
        <taxon>Bacillati</taxon>
        <taxon>Actinomycetota</taxon>
        <taxon>Actinomycetes</taxon>
        <taxon>Micromonosporales</taxon>
        <taxon>Micromonosporaceae</taxon>
        <taxon>Rugosimonospora</taxon>
    </lineage>
</organism>
<evidence type="ECO:0000313" key="3">
    <source>
        <dbReference type="Proteomes" id="UP000642748"/>
    </source>
</evidence>
<dbReference type="PANTHER" id="PTHR33164">
    <property type="entry name" value="TRANSCRIPTIONAL REGULATOR, MARR FAMILY"/>
    <property type="match status" value="1"/>
</dbReference>
<dbReference type="InterPro" id="IPR039422">
    <property type="entry name" value="MarR/SlyA-like"/>
</dbReference>
<accession>A0A8J3VUE6</accession>
<feature type="domain" description="HTH marR-type" evidence="1">
    <location>
        <begin position="1"/>
        <end position="141"/>
    </location>
</feature>
<dbReference type="AlphaFoldDB" id="A0A8J3VUE6"/>
<dbReference type="PROSITE" id="PS50995">
    <property type="entry name" value="HTH_MARR_2"/>
    <property type="match status" value="1"/>
</dbReference>
<protein>
    <recommendedName>
        <fullName evidence="1">HTH marR-type domain-containing protein</fullName>
    </recommendedName>
</protein>
<dbReference type="InterPro" id="IPR000835">
    <property type="entry name" value="HTH_MarR-typ"/>
</dbReference>
<dbReference type="InterPro" id="IPR011991">
    <property type="entry name" value="ArsR-like_HTH"/>
</dbReference>